<name>A0A2J8PS71_PANTR</name>
<protein>
    <submittedName>
        <fullName evidence="2">ADGB isoform 5</fullName>
    </submittedName>
</protein>
<comment type="caution">
    <text evidence="2">The sequence shown here is derived from an EMBL/GenBank/DDBJ whole genome shotgun (WGS) entry which is preliminary data.</text>
</comment>
<feature type="region of interest" description="Disordered" evidence="1">
    <location>
        <begin position="90"/>
        <end position="112"/>
    </location>
</feature>
<reference evidence="2 3" key="1">
    <citation type="submission" date="2017-12" db="EMBL/GenBank/DDBJ databases">
        <title>High-resolution comparative analysis of great ape genomes.</title>
        <authorList>
            <person name="Pollen A."/>
            <person name="Hastie A."/>
            <person name="Hormozdiari F."/>
            <person name="Dougherty M."/>
            <person name="Liu R."/>
            <person name="Chaisson M."/>
            <person name="Hoppe E."/>
            <person name="Hill C."/>
            <person name="Pang A."/>
            <person name="Hillier L."/>
            <person name="Baker C."/>
            <person name="Armstrong J."/>
            <person name="Shendure J."/>
            <person name="Paten B."/>
            <person name="Wilson R."/>
            <person name="Chao H."/>
            <person name="Schneider V."/>
            <person name="Ventura M."/>
            <person name="Kronenberg Z."/>
            <person name="Murali S."/>
            <person name="Gordon D."/>
            <person name="Cantsilieris S."/>
            <person name="Munson K."/>
            <person name="Nelson B."/>
            <person name="Raja A."/>
            <person name="Underwood J."/>
            <person name="Diekhans M."/>
            <person name="Fiddes I."/>
            <person name="Haussler D."/>
            <person name="Eichler E."/>
        </authorList>
    </citation>
    <scope>NUCLEOTIDE SEQUENCE [LARGE SCALE GENOMIC DNA]</scope>
    <source>
        <strain evidence="2">Yerkes chimp pedigree #C0471</strain>
    </source>
</reference>
<proteinExistence type="predicted"/>
<evidence type="ECO:0000256" key="1">
    <source>
        <dbReference type="SAM" id="MobiDB-lite"/>
    </source>
</evidence>
<dbReference type="PANTHER" id="PTHR46298:SF1">
    <property type="entry name" value="ANDROGLOBIN"/>
    <property type="match status" value="1"/>
</dbReference>
<feature type="non-terminal residue" evidence="2">
    <location>
        <position position="1"/>
    </location>
</feature>
<gene>
    <name evidence="2" type="ORF">CK820_G0000058</name>
</gene>
<accession>A0A2J8PS71</accession>
<dbReference type="AlphaFoldDB" id="A0A2J8PS71"/>
<sequence>DELNQQQAMQKAEEIHQFRQYRTRVLSIRNIDQEERLKLKDEVLDMYKEMRDSLDEARQKIFDIREGYRNKLLEAERLKLEAMSAQEAAMKLETEKKTPAPDTQKKKKGKKK</sequence>
<dbReference type="InterPro" id="IPR053033">
    <property type="entry name" value="Androglobin-like"/>
</dbReference>
<evidence type="ECO:0000313" key="2">
    <source>
        <dbReference type="EMBL" id="PNI86849.1"/>
    </source>
</evidence>
<dbReference type="EMBL" id="NBAG03000210">
    <property type="protein sequence ID" value="PNI86849.1"/>
    <property type="molecule type" value="Genomic_DNA"/>
</dbReference>
<organism evidence="2 3">
    <name type="scientific">Pan troglodytes</name>
    <name type="common">Chimpanzee</name>
    <dbReference type="NCBI Taxonomy" id="9598"/>
    <lineage>
        <taxon>Eukaryota</taxon>
        <taxon>Metazoa</taxon>
        <taxon>Chordata</taxon>
        <taxon>Craniata</taxon>
        <taxon>Vertebrata</taxon>
        <taxon>Euteleostomi</taxon>
        <taxon>Mammalia</taxon>
        <taxon>Eutheria</taxon>
        <taxon>Euarchontoglires</taxon>
        <taxon>Primates</taxon>
        <taxon>Haplorrhini</taxon>
        <taxon>Catarrhini</taxon>
        <taxon>Hominidae</taxon>
        <taxon>Pan</taxon>
    </lineage>
</organism>
<evidence type="ECO:0000313" key="3">
    <source>
        <dbReference type="Proteomes" id="UP000236370"/>
    </source>
</evidence>
<feature type="compositionally biased region" description="Basic and acidic residues" evidence="1">
    <location>
        <begin position="90"/>
        <end position="99"/>
    </location>
</feature>
<dbReference type="PANTHER" id="PTHR46298">
    <property type="entry name" value="ANDROGLOBIN"/>
    <property type="match status" value="1"/>
</dbReference>
<dbReference type="Proteomes" id="UP000236370">
    <property type="component" value="Unassembled WGS sequence"/>
</dbReference>